<dbReference type="OrthoDB" id="10262929at2759"/>
<gene>
    <name evidence="1" type="ORF">DILT_LOCUS2669</name>
</gene>
<proteinExistence type="predicted"/>
<evidence type="ECO:0000313" key="1">
    <source>
        <dbReference type="EMBL" id="VDK75490.1"/>
    </source>
</evidence>
<protein>
    <submittedName>
        <fullName evidence="1">Uncharacterized protein</fullName>
    </submittedName>
</protein>
<name>A0A3P6T7Q7_DIBLA</name>
<keyword evidence="2" id="KW-1185">Reference proteome</keyword>
<evidence type="ECO:0000313" key="2">
    <source>
        <dbReference type="Proteomes" id="UP000281553"/>
    </source>
</evidence>
<dbReference type="Proteomes" id="UP000281553">
    <property type="component" value="Unassembled WGS sequence"/>
</dbReference>
<reference evidence="1 2" key="1">
    <citation type="submission" date="2018-11" db="EMBL/GenBank/DDBJ databases">
        <authorList>
            <consortium name="Pathogen Informatics"/>
        </authorList>
    </citation>
    <scope>NUCLEOTIDE SEQUENCE [LARGE SCALE GENOMIC DNA]</scope>
</reference>
<dbReference type="AlphaFoldDB" id="A0A3P6T7Q7"/>
<organism evidence="1 2">
    <name type="scientific">Dibothriocephalus latus</name>
    <name type="common">Fish tapeworm</name>
    <name type="synonym">Diphyllobothrium latum</name>
    <dbReference type="NCBI Taxonomy" id="60516"/>
    <lineage>
        <taxon>Eukaryota</taxon>
        <taxon>Metazoa</taxon>
        <taxon>Spiralia</taxon>
        <taxon>Lophotrochozoa</taxon>
        <taxon>Platyhelminthes</taxon>
        <taxon>Cestoda</taxon>
        <taxon>Eucestoda</taxon>
        <taxon>Diphyllobothriidea</taxon>
        <taxon>Diphyllobothriidae</taxon>
        <taxon>Dibothriocephalus</taxon>
    </lineage>
</organism>
<dbReference type="EMBL" id="UYRU01042439">
    <property type="protein sequence ID" value="VDK75490.1"/>
    <property type="molecule type" value="Genomic_DNA"/>
</dbReference>
<sequence length="108" mass="12160">MDDKDQPFLIAKPVEDGNVSKVASQMEVANSVAFQNVDEQYYAGKLTSTEMAMFKARFIRLHQALKKAGARNRLTSDSFNNQPTSTFIQLLVKSEMLKCLHSHVLDSH</sequence>
<accession>A0A3P6T7Q7</accession>